<keyword evidence="3" id="KW-1185">Reference proteome</keyword>
<gene>
    <name evidence="2" type="ORF">BJX68DRAFT_155985</name>
</gene>
<comment type="caution">
    <text evidence="2">The sequence shown here is derived from an EMBL/GenBank/DDBJ whole genome shotgun (WGS) entry which is preliminary data.</text>
</comment>
<evidence type="ECO:0008006" key="4">
    <source>
        <dbReference type="Google" id="ProtNLM"/>
    </source>
</evidence>
<feature type="compositionally biased region" description="Basic and acidic residues" evidence="1">
    <location>
        <begin position="435"/>
        <end position="448"/>
    </location>
</feature>
<feature type="compositionally biased region" description="Polar residues" evidence="1">
    <location>
        <begin position="252"/>
        <end position="261"/>
    </location>
</feature>
<evidence type="ECO:0000313" key="2">
    <source>
        <dbReference type="EMBL" id="KAL2843466.1"/>
    </source>
</evidence>
<proteinExistence type="predicted"/>
<evidence type="ECO:0000313" key="3">
    <source>
        <dbReference type="Proteomes" id="UP001610444"/>
    </source>
</evidence>
<dbReference type="EMBL" id="JBFXLR010000046">
    <property type="protein sequence ID" value="KAL2843466.1"/>
    <property type="molecule type" value="Genomic_DNA"/>
</dbReference>
<dbReference type="RefSeq" id="XP_070895644.1">
    <property type="nucleotide sequence ID" value="XM_071036754.1"/>
</dbReference>
<dbReference type="SUPFAM" id="SSF103657">
    <property type="entry name" value="BAR/IMD domain-like"/>
    <property type="match status" value="1"/>
</dbReference>
<organism evidence="2 3">
    <name type="scientific">Aspergillus pseudodeflectus</name>
    <dbReference type="NCBI Taxonomy" id="176178"/>
    <lineage>
        <taxon>Eukaryota</taxon>
        <taxon>Fungi</taxon>
        <taxon>Dikarya</taxon>
        <taxon>Ascomycota</taxon>
        <taxon>Pezizomycotina</taxon>
        <taxon>Eurotiomycetes</taxon>
        <taxon>Eurotiomycetidae</taxon>
        <taxon>Eurotiales</taxon>
        <taxon>Aspergillaceae</taxon>
        <taxon>Aspergillus</taxon>
        <taxon>Aspergillus subgen. Nidulantes</taxon>
    </lineage>
</organism>
<dbReference type="GeneID" id="98151918"/>
<reference evidence="2 3" key="1">
    <citation type="submission" date="2024-07" db="EMBL/GenBank/DDBJ databases">
        <title>Section-level genome sequencing and comparative genomics of Aspergillus sections Usti and Cavernicolus.</title>
        <authorList>
            <consortium name="Lawrence Berkeley National Laboratory"/>
            <person name="Nybo J.L."/>
            <person name="Vesth T.C."/>
            <person name="Theobald S."/>
            <person name="Frisvad J.C."/>
            <person name="Larsen T.O."/>
            <person name="Kjaerboelling I."/>
            <person name="Rothschild-Mancinelli K."/>
            <person name="Lyhne E.K."/>
            <person name="Kogle M.E."/>
            <person name="Barry K."/>
            <person name="Clum A."/>
            <person name="Na H."/>
            <person name="Ledsgaard L."/>
            <person name="Lin J."/>
            <person name="Lipzen A."/>
            <person name="Kuo A."/>
            <person name="Riley R."/>
            <person name="Mondo S."/>
            <person name="LaButti K."/>
            <person name="Haridas S."/>
            <person name="Pangalinan J."/>
            <person name="Salamov A.A."/>
            <person name="Simmons B.A."/>
            <person name="Magnuson J.K."/>
            <person name="Chen J."/>
            <person name="Drula E."/>
            <person name="Henrissat B."/>
            <person name="Wiebenga A."/>
            <person name="Lubbers R.J."/>
            <person name="Gomes A.C."/>
            <person name="Macurrencykelacurrency M.R."/>
            <person name="Stajich J."/>
            <person name="Grigoriev I.V."/>
            <person name="Mortensen U.H."/>
            <person name="De vries R.P."/>
            <person name="Baker S.E."/>
            <person name="Andersen M.R."/>
        </authorList>
    </citation>
    <scope>NUCLEOTIDE SEQUENCE [LARGE SCALE GENOMIC DNA]</scope>
    <source>
        <strain evidence="2 3">CBS 756.74</strain>
    </source>
</reference>
<sequence>MPPESHRSTTPAMRMPQRFCPTHTSGFRLGQHIWGVFAESNLCLDRRLRRHDEIQDQVLRLLDIMRRNLISLAEDSDAMPLETTEPLDEGSPLSQAVPLRMQGLQAISAALERLNQLGTAIRRSSMTRQTSKARELAETFDLTSFEHMAYMSLKTLYPDCSESLIEQLTRSMLQTYALFLHSKSRKPRLETNRLTARIHSPLQRLPEEPLLAYDDPSPGVMEPHAAGGHEHSNTPDAQHVHPRPRRPPHAQSEPTSFGTQEVRTRLKRMLSPSVQSKPMSILVNQTTYPRANKESLTCEWCFGPLPPDSLEGLKWQKHINEDFRPYICVSEKCSQPLVRFASSSRWFQHMVGEHGETWYREVHAPSSWICPLCTEDNASFPTPDIFAAHLHNYHGGIFKEQHVKAIVRQSRFPSSRPDSTCPLCSLPVSDGQSTETRKPVDKQDDHSGRQGYPLKPDDSVTKRRRTGYSELRPSETSLTGTALATHMTAHLQGVLLLTLRLISIEGPIAGLAGSQGPSTHTDDQRSCISSRPRDLELGRSGGSEANNDGRLDDTANSEYGPSSVDVVPDCEEVDWSDVPRIHETPAGNAAGTPIKDELAALRVPDEHEETAAQKRRRIVGKILRESPRAESMRRTVALKAPLLDGEEELLALIDQYYIRGSDLHGIVRGLENYMSAAEDYINRLEDLFVTMKQLIVPAADWSSLLPWSDMQDRIEDRGSTILHQHIEEVKSGVWRPLEELRSLYRGRPSLAIAHLRERRQNYIRFLDLKEHAQEIPPALQEQAEEYEALEVTLKHELPRLHSLCTEPIERCLGNFARIQAAWFESMQGELKVIATSGSWEEIAGRCHKAQAAVEARLSNLVICNSTILDLVLDPDSHLDATTPSNDESSSISEWQAPYSIVPFQRSPPLQIPIRPQLNHEWPPRPRHLAVSMRPSKQELDDQEVDGYPWLAYSPGEVFELFGAYGERFLAKREHPLVAGRRGWIYRAHFQGLLGGPPTWP</sequence>
<feature type="region of interest" description="Disordered" evidence="1">
    <location>
        <begin position="208"/>
        <end position="261"/>
    </location>
</feature>
<dbReference type="Proteomes" id="UP001610444">
    <property type="component" value="Unassembled WGS sequence"/>
</dbReference>
<protein>
    <recommendedName>
        <fullName evidence="4">C2H2-type domain-containing protein</fullName>
    </recommendedName>
</protein>
<dbReference type="InterPro" id="IPR027267">
    <property type="entry name" value="AH/BAR_dom_sf"/>
</dbReference>
<dbReference type="PANTHER" id="PTHR35391">
    <property type="entry name" value="C2H2-TYPE DOMAIN-CONTAINING PROTEIN-RELATED"/>
    <property type="match status" value="1"/>
</dbReference>
<evidence type="ECO:0000256" key="1">
    <source>
        <dbReference type="SAM" id="MobiDB-lite"/>
    </source>
</evidence>
<feature type="compositionally biased region" description="Basic and acidic residues" evidence="1">
    <location>
        <begin position="520"/>
        <end position="537"/>
    </location>
</feature>
<dbReference type="Gene3D" id="1.20.1270.60">
    <property type="entry name" value="Arfaptin homology (AH) domain/BAR domain"/>
    <property type="match status" value="1"/>
</dbReference>
<feature type="region of interest" description="Disordered" evidence="1">
    <location>
        <begin position="411"/>
        <end position="479"/>
    </location>
</feature>
<accession>A0ABR4JTZ4</accession>
<name>A0ABR4JTZ4_9EURO</name>
<dbReference type="PANTHER" id="PTHR35391:SF5">
    <property type="entry name" value="DUF6590 DOMAIN-CONTAINING PROTEIN"/>
    <property type="match status" value="1"/>
</dbReference>
<feature type="region of interest" description="Disordered" evidence="1">
    <location>
        <begin position="511"/>
        <end position="566"/>
    </location>
</feature>